<reference evidence="2" key="1">
    <citation type="submission" date="2018-05" db="EMBL/GenBank/DDBJ databases">
        <authorList>
            <person name="Lanie J.A."/>
            <person name="Ng W.-L."/>
            <person name="Kazmierczak K.M."/>
            <person name="Andrzejewski T.M."/>
            <person name="Davidsen T.M."/>
            <person name="Wayne K.J."/>
            <person name="Tettelin H."/>
            <person name="Glass J.I."/>
            <person name="Rusch D."/>
            <person name="Podicherti R."/>
            <person name="Tsui H.-C.T."/>
            <person name="Winkler M.E."/>
        </authorList>
    </citation>
    <scope>NUCLEOTIDE SEQUENCE</scope>
</reference>
<dbReference type="Gene3D" id="3.60.20.10">
    <property type="entry name" value="Glutamine Phosphoribosylpyrophosphate, subunit 1, domain 1"/>
    <property type="match status" value="1"/>
</dbReference>
<dbReference type="SUPFAM" id="SSF56235">
    <property type="entry name" value="N-terminal nucleophile aminohydrolases (Ntn hydrolases)"/>
    <property type="match status" value="1"/>
</dbReference>
<dbReference type="EMBL" id="UINC01043240">
    <property type="protein sequence ID" value="SVB47000.1"/>
    <property type="molecule type" value="Genomic_DNA"/>
</dbReference>
<feature type="non-terminal residue" evidence="2">
    <location>
        <position position="1"/>
    </location>
</feature>
<name>A0A382E8M8_9ZZZZ</name>
<feature type="domain" description="Glutamine amidotransferase type-2" evidence="1">
    <location>
        <begin position="44"/>
        <end position="306"/>
    </location>
</feature>
<dbReference type="InterPro" id="IPR026444">
    <property type="entry name" value="Secre_tail"/>
</dbReference>
<gene>
    <name evidence="2" type="ORF">METZ01_LOCUS199854</name>
</gene>
<dbReference type="PANTHER" id="PTHR42824">
    <property type="entry name" value="GLUTAMINE AMIDOTRANSFERASE"/>
    <property type="match status" value="1"/>
</dbReference>
<dbReference type="PANTHER" id="PTHR42824:SF1">
    <property type="entry name" value="GLUTAMINE AMIDOTRANSFERASE YAFJ-RELATED"/>
    <property type="match status" value="1"/>
</dbReference>
<dbReference type="PROSITE" id="PS51278">
    <property type="entry name" value="GATASE_TYPE_2"/>
    <property type="match status" value="1"/>
</dbReference>
<dbReference type="AlphaFoldDB" id="A0A382E8M8"/>
<sequence length="415" mass="45992">TFNQVTRILNFLNISLIKVNFMSMRSLIQITLFIGLITQPVFACKLWAVCVKSGHTFPTISETEKTIIQNELTSFYHQSEAMLDGWALLGYNYSSTDSIVPIQRSEFPATADSTLYWNSVAALINEESTFIGMGHLRVASSGSNSIPNPHPWMFYANGLSYSLIHNGTVSKDVLYNLITENGTDLSWLDQHEPQTFGGGGWRDDGWGNVVDSELILLYIMQHINQTGNVVSGLQAALITILSEGVIAAQLNIIFSDGENLYVFGGLNGLSIADSEEHVAVMTQPASNDQLQWQGIEHQELVVINNEGISRYPDFVSTGSDDPSTSHPTQFKMHPAYPNPFNGSISFILDGVTTDPIDIFIYSIMGRQVDQFALDGSHRGNKKFSWHPVGHFPTGTYIIQASTKNLIETQKILFIK</sequence>
<evidence type="ECO:0000313" key="2">
    <source>
        <dbReference type="EMBL" id="SVB47000.1"/>
    </source>
</evidence>
<accession>A0A382E8M8</accession>
<evidence type="ECO:0000259" key="1">
    <source>
        <dbReference type="PROSITE" id="PS51278"/>
    </source>
</evidence>
<organism evidence="2">
    <name type="scientific">marine metagenome</name>
    <dbReference type="NCBI Taxonomy" id="408172"/>
    <lineage>
        <taxon>unclassified sequences</taxon>
        <taxon>metagenomes</taxon>
        <taxon>ecological metagenomes</taxon>
    </lineage>
</organism>
<proteinExistence type="predicted"/>
<dbReference type="InterPro" id="IPR029055">
    <property type="entry name" value="Ntn_hydrolases_N"/>
</dbReference>
<dbReference type="NCBIfam" id="TIGR04183">
    <property type="entry name" value="Por_Secre_tail"/>
    <property type="match status" value="1"/>
</dbReference>
<dbReference type="InterPro" id="IPR017932">
    <property type="entry name" value="GATase_2_dom"/>
</dbReference>
<protein>
    <recommendedName>
        <fullName evidence="1">Glutamine amidotransferase type-2 domain-containing protein</fullName>
    </recommendedName>
</protein>